<dbReference type="AlphaFoldDB" id="A0AB38ZEM0"/>
<reference evidence="2" key="1">
    <citation type="submission" date="2024-03" db="EMBL/GenBank/DDBJ databases">
        <title>Venom adaptation and exaptation during the trophic switch to blood-feeding by kissing bugs (Reduviidae: Triatominae).</title>
        <authorList>
            <person name="Zdenek C.N."/>
            <person name="Cardoso F.C."/>
            <person name="Robinson S.D."/>
            <person name="Mercedes R.S."/>
            <person name="Raidjoe E.R."/>
            <person name="Hernandez-Vargas M.J."/>
            <person name="Jin J."/>
            <person name="Corzo G."/>
            <person name="Vetter I."/>
            <person name="King G.F."/>
            <person name="Fry B.G."/>
            <person name="Walker A."/>
        </authorList>
    </citation>
    <scope>NUCLEOTIDE SEQUENCE</scope>
</reference>
<accession>A0AB38ZEM0</accession>
<feature type="chain" id="PRO_5044192539" evidence="1">
    <location>
        <begin position="20"/>
        <end position="62"/>
    </location>
</feature>
<evidence type="ECO:0000313" key="2">
    <source>
        <dbReference type="EMBL" id="WXI02727.1"/>
    </source>
</evidence>
<dbReference type="EMBL" id="PP517477">
    <property type="protein sequence ID" value="WXI02727.1"/>
    <property type="molecule type" value="mRNA"/>
</dbReference>
<feature type="signal peptide" evidence="1">
    <location>
        <begin position="1"/>
        <end position="19"/>
    </location>
</feature>
<proteinExistence type="evidence at transcript level"/>
<name>A0AB38ZEM0_9HEMI</name>
<keyword evidence="1" id="KW-0732">Signal</keyword>
<evidence type="ECO:0000256" key="1">
    <source>
        <dbReference type="SAM" id="SignalP"/>
    </source>
</evidence>
<organism evidence="2">
    <name type="scientific">Oncocephalus sp</name>
    <dbReference type="NCBI Taxonomy" id="2944721"/>
    <lineage>
        <taxon>Eukaryota</taxon>
        <taxon>Metazoa</taxon>
        <taxon>Ecdysozoa</taxon>
        <taxon>Arthropoda</taxon>
        <taxon>Hexapoda</taxon>
        <taxon>Insecta</taxon>
        <taxon>Pterygota</taxon>
        <taxon>Neoptera</taxon>
        <taxon>Paraneoptera</taxon>
        <taxon>Hemiptera</taxon>
        <taxon>Heteroptera</taxon>
        <taxon>Panheteroptera</taxon>
        <taxon>Cimicomorpha</taxon>
        <taxon>Reduviidae</taxon>
        <taxon>Stenopodainae</taxon>
        <taxon>Oncocephalus</taxon>
    </lineage>
</organism>
<sequence length="62" mass="7063">MHLFKWISFLFVLIATVWAAPTDDDELFKPLSFLPGSNGRKVIELVKLCPEGQELNDKNQCV</sequence>
<protein>
    <submittedName>
        <fullName evidence="2">Venom peptide Os3a</fullName>
    </submittedName>
</protein>